<dbReference type="HOGENOM" id="CLU_2574852_0_0_1"/>
<dbReference type="Proteomes" id="UP000054217">
    <property type="component" value="Unassembled WGS sequence"/>
</dbReference>
<gene>
    <name evidence="1" type="ORF">M404DRAFT_994538</name>
</gene>
<keyword evidence="2" id="KW-1185">Reference proteome</keyword>
<name>A0A0C3PRZ3_PISTI</name>
<reference evidence="1 2" key="1">
    <citation type="submission" date="2014-04" db="EMBL/GenBank/DDBJ databases">
        <authorList>
            <consortium name="DOE Joint Genome Institute"/>
            <person name="Kuo A."/>
            <person name="Kohler A."/>
            <person name="Costa M.D."/>
            <person name="Nagy L.G."/>
            <person name="Floudas D."/>
            <person name="Copeland A."/>
            <person name="Barry K.W."/>
            <person name="Cichocki N."/>
            <person name="Veneault-Fourrey C."/>
            <person name="LaButti K."/>
            <person name="Lindquist E.A."/>
            <person name="Lipzen A."/>
            <person name="Lundell T."/>
            <person name="Morin E."/>
            <person name="Murat C."/>
            <person name="Sun H."/>
            <person name="Tunlid A."/>
            <person name="Henrissat B."/>
            <person name="Grigoriev I.V."/>
            <person name="Hibbett D.S."/>
            <person name="Martin F."/>
            <person name="Nordberg H.P."/>
            <person name="Cantor M.N."/>
            <person name="Hua S.X."/>
        </authorList>
    </citation>
    <scope>NUCLEOTIDE SEQUENCE [LARGE SCALE GENOMIC DNA]</scope>
    <source>
        <strain evidence="1 2">Marx 270</strain>
    </source>
</reference>
<dbReference type="InParanoid" id="A0A0C3PRZ3"/>
<protein>
    <submittedName>
        <fullName evidence="1">Uncharacterized protein</fullName>
    </submittedName>
</protein>
<proteinExistence type="predicted"/>
<organism evidence="1 2">
    <name type="scientific">Pisolithus tinctorius Marx 270</name>
    <dbReference type="NCBI Taxonomy" id="870435"/>
    <lineage>
        <taxon>Eukaryota</taxon>
        <taxon>Fungi</taxon>
        <taxon>Dikarya</taxon>
        <taxon>Basidiomycota</taxon>
        <taxon>Agaricomycotina</taxon>
        <taxon>Agaricomycetes</taxon>
        <taxon>Agaricomycetidae</taxon>
        <taxon>Boletales</taxon>
        <taxon>Sclerodermatineae</taxon>
        <taxon>Pisolithaceae</taxon>
        <taxon>Pisolithus</taxon>
    </lineage>
</organism>
<sequence length="81" mass="9072">MQCYCININYLCRSLLGRTQTTSTYSQSGSISRVKPLDIPTTCRCRHTHRTAWVIPSNNPHPCCAQGVLEKSGQKRSTKST</sequence>
<evidence type="ECO:0000313" key="1">
    <source>
        <dbReference type="EMBL" id="KIO11861.1"/>
    </source>
</evidence>
<reference evidence="2" key="2">
    <citation type="submission" date="2015-01" db="EMBL/GenBank/DDBJ databases">
        <title>Evolutionary Origins and Diversification of the Mycorrhizal Mutualists.</title>
        <authorList>
            <consortium name="DOE Joint Genome Institute"/>
            <consortium name="Mycorrhizal Genomics Consortium"/>
            <person name="Kohler A."/>
            <person name="Kuo A."/>
            <person name="Nagy L.G."/>
            <person name="Floudas D."/>
            <person name="Copeland A."/>
            <person name="Barry K.W."/>
            <person name="Cichocki N."/>
            <person name="Veneault-Fourrey C."/>
            <person name="LaButti K."/>
            <person name="Lindquist E.A."/>
            <person name="Lipzen A."/>
            <person name="Lundell T."/>
            <person name="Morin E."/>
            <person name="Murat C."/>
            <person name="Riley R."/>
            <person name="Ohm R."/>
            <person name="Sun H."/>
            <person name="Tunlid A."/>
            <person name="Henrissat B."/>
            <person name="Grigoriev I.V."/>
            <person name="Hibbett D.S."/>
            <person name="Martin F."/>
        </authorList>
    </citation>
    <scope>NUCLEOTIDE SEQUENCE [LARGE SCALE GENOMIC DNA]</scope>
    <source>
        <strain evidence="2">Marx 270</strain>
    </source>
</reference>
<dbReference type="EMBL" id="KN831949">
    <property type="protein sequence ID" value="KIO11861.1"/>
    <property type="molecule type" value="Genomic_DNA"/>
</dbReference>
<dbReference type="AlphaFoldDB" id="A0A0C3PRZ3"/>
<accession>A0A0C3PRZ3</accession>
<evidence type="ECO:0000313" key="2">
    <source>
        <dbReference type="Proteomes" id="UP000054217"/>
    </source>
</evidence>